<dbReference type="InterPro" id="IPR035148">
    <property type="entry name" value="DUF5480"/>
</dbReference>
<keyword evidence="1" id="KW-1133">Transmembrane helix</keyword>
<dbReference type="Proteomes" id="UP000008736">
    <property type="component" value="Segment"/>
</dbReference>
<dbReference type="GeneID" id="18562716"/>
<keyword evidence="1" id="KW-0812">Transmembrane</keyword>
<dbReference type="EMBL" id="HQ333270">
    <property type="protein sequence ID" value="ADQ83172.1"/>
    <property type="molecule type" value="Genomic_DNA"/>
</dbReference>
<dbReference type="KEGG" id="vg:18562716"/>
<gene>
    <name evidence="2" type="ORF">YEP_phi_CDS00018</name>
</gene>
<name>E5L7D4_9CAUD</name>
<feature type="transmembrane region" description="Helical" evidence="1">
    <location>
        <begin position="39"/>
        <end position="59"/>
    </location>
</feature>
<accession>E5L7D4</accession>
<dbReference type="RefSeq" id="YP_009014839.1">
    <property type="nucleotide sequence ID" value="NC_023715.1"/>
</dbReference>
<dbReference type="Pfam" id="PF17576">
    <property type="entry name" value="DUF5480"/>
    <property type="match status" value="1"/>
</dbReference>
<evidence type="ECO:0000256" key="1">
    <source>
        <dbReference type="SAM" id="Phobius"/>
    </source>
</evidence>
<feature type="transmembrane region" description="Helical" evidence="1">
    <location>
        <begin position="7"/>
        <end position="27"/>
    </location>
</feature>
<protein>
    <submittedName>
        <fullName evidence="2">Gp4.2</fullName>
    </submittedName>
</protein>
<proteinExistence type="predicted"/>
<evidence type="ECO:0000313" key="2">
    <source>
        <dbReference type="EMBL" id="ADQ83172.1"/>
    </source>
</evidence>
<keyword evidence="1" id="KW-0472">Membrane</keyword>
<reference evidence="2 3" key="1">
    <citation type="journal article" date="2011" name="J. Gen. Virol.">
        <title>The complete genome sequence and proteomics of Yersinia pestis phage Yep-phi.</title>
        <authorList>
            <person name="Zhao X."/>
            <person name="Wu W."/>
            <person name="Qi Z."/>
            <person name="Cui Y."/>
            <person name="Yan Y."/>
            <person name="Guo Z."/>
            <person name="Wang Z."/>
            <person name="Wang H."/>
            <person name="Deng H."/>
            <person name="Xue Y."/>
            <person name="Chen W."/>
            <person name="Wang X."/>
            <person name="Yang R."/>
        </authorList>
    </citation>
    <scope>NUCLEOTIDE SEQUENCE [LARGE SCALE GENOMIC DNA]</scope>
</reference>
<sequence>MKKVVQLALLTYVAAVLCANYLILSLLSNATSKGITQTLFNLGCLSVALLVILVWLGIWPTTRKPDGLNRLSHLKMKEAEIAAGNQKKTVRTSDSKPIQLTNGADSLFPLINPLKENHNV</sequence>
<organism evidence="2 3">
    <name type="scientific">Yersinia phage Yep-phi</name>
    <dbReference type="NCBI Taxonomy" id="928293"/>
    <lineage>
        <taxon>Viruses</taxon>
        <taxon>Duplodnaviria</taxon>
        <taxon>Heunggongvirae</taxon>
        <taxon>Uroviricota</taxon>
        <taxon>Caudoviricetes</taxon>
        <taxon>Autographivirales</taxon>
        <taxon>Autotranscriptaviridae</taxon>
        <taxon>Studiervirinae</taxon>
        <taxon>Berlinvirus</taxon>
        <taxon>Berlinvirus Yepf</taxon>
    </lineage>
</organism>
<evidence type="ECO:0000313" key="3">
    <source>
        <dbReference type="Proteomes" id="UP000008736"/>
    </source>
</evidence>